<feature type="region of interest" description="Disordered" evidence="12">
    <location>
        <begin position="538"/>
        <end position="574"/>
    </location>
</feature>
<keyword evidence="11" id="KW-0479">Metal-binding</keyword>
<dbReference type="GO" id="GO:0031470">
    <property type="term" value="C:carboxysome"/>
    <property type="evidence" value="ECO:0007669"/>
    <property type="project" value="UniProtKB-SubCell"/>
</dbReference>
<dbReference type="Pfam" id="PF00101">
    <property type="entry name" value="RuBisCO_small"/>
    <property type="match status" value="4"/>
</dbReference>
<evidence type="ECO:0000313" key="14">
    <source>
        <dbReference type="EMBL" id="UXE61613.1"/>
    </source>
</evidence>
<dbReference type="CDD" id="cd00710">
    <property type="entry name" value="LbH_gamma_CA"/>
    <property type="match status" value="1"/>
</dbReference>
<feature type="region of interest" description="Disordered" evidence="12">
    <location>
        <begin position="312"/>
        <end position="342"/>
    </location>
</feature>
<reference evidence="14" key="1">
    <citation type="submission" date="2021-04" db="EMBL/GenBank/DDBJ databases">
        <title>Genome sequence of Woronichinia naegeliana from Washington state freshwater lake bloom.</title>
        <authorList>
            <person name="Dreher T.W."/>
        </authorList>
    </citation>
    <scope>NUCLEOTIDE SEQUENCE</scope>
    <source>
        <strain evidence="14">WA131</strain>
    </source>
</reference>
<dbReference type="InterPro" id="IPR052265">
    <property type="entry name" value="Gamma-CA"/>
</dbReference>
<feature type="active site" description="Proton donor/acceptor" evidence="10">
    <location>
        <position position="56"/>
    </location>
</feature>
<evidence type="ECO:0000256" key="12">
    <source>
        <dbReference type="SAM" id="MobiDB-lite"/>
    </source>
</evidence>
<keyword evidence="2" id="KW-0677">Repeat</keyword>
<name>A0A977KXB5_9CYAN</name>
<keyword evidence="3" id="KW-0120">Carbon dioxide fixation</keyword>
<evidence type="ECO:0000256" key="3">
    <source>
        <dbReference type="ARBA" id="ARBA00023300"/>
    </source>
</evidence>
<evidence type="ECO:0000256" key="2">
    <source>
        <dbReference type="ARBA" id="ARBA00022737"/>
    </source>
</evidence>
<feature type="compositionally biased region" description="Low complexity" evidence="12">
    <location>
        <begin position="327"/>
        <end position="339"/>
    </location>
</feature>
<evidence type="ECO:0000256" key="7">
    <source>
        <dbReference type="ARBA" id="ARBA00023669"/>
    </source>
</evidence>
<proteinExistence type="inferred from homology"/>
<keyword evidence="1" id="KW-0602">Photosynthesis</keyword>
<dbReference type="AlphaFoldDB" id="A0A977KXB5"/>
<dbReference type="InterPro" id="IPR000894">
    <property type="entry name" value="RuBisCO_ssu_dom"/>
</dbReference>
<evidence type="ECO:0000256" key="11">
    <source>
        <dbReference type="PIRSR" id="PIRSR037250-51"/>
    </source>
</evidence>
<dbReference type="InterPro" id="IPR036385">
    <property type="entry name" value="RuBisCO_ssu_sf"/>
</dbReference>
<dbReference type="InterPro" id="IPR047223">
    <property type="entry name" value="CA_gamma_LbH"/>
</dbReference>
<dbReference type="SUPFAM" id="SSF51161">
    <property type="entry name" value="Trimeric LpxA-like enzymes"/>
    <property type="match status" value="1"/>
</dbReference>
<evidence type="ECO:0000259" key="13">
    <source>
        <dbReference type="SMART" id="SM00961"/>
    </source>
</evidence>
<comment type="subcellular location">
    <subcellularLocation>
        <location evidence="4">Carboxysome</location>
    </subcellularLocation>
</comment>
<feature type="binding site" description="in other chain" evidence="11">
    <location>
        <position position="107"/>
    </location>
    <ligand>
        <name>Zn(2+)</name>
        <dbReference type="ChEBI" id="CHEBI:29105"/>
        <note>ligand shared between two neighboring subunits</note>
    </ligand>
</feature>
<sequence>MAARKMAAPATPWSKNLAEPRIDETAYVHSFSNLIGDVRVGAKVLIAPGTSIRADEGTPFAIGDNANIQDGVVIHGLEQGRVMGDDGQDYSVWIGQSACITHLALIHGPAYIGDRTFIGFRSTVFNARIGADCVVMMHALIQDVEIPSGKFVPSGAVITNQQQADQLPNVQDRDRAYAQHVIEINQALRASYQGEEAAACITPIRETISRSIEGVNKTNYINSGETTMSVSSDIRNQVRALLSQGYSVGGEHANERRFKTKSWNSCGTADGYREDQVLNTVEGWLNSYAGEYVRLIGIDKAAKRRVVEVIIQRPGDTPGSPSRTTKTSSYSTNGHSNSSLAGLKPDAAGQLRALIHQGCKIGLEHANARRFKTGSWLGGGTIESAREGEAIQRLEAFLAEYPQEYVRIIGIDPVAKRRVAEIIVQRPGNETVGRASVGNTAKVSLGGNAARATGISSETIAQVRSLLAQGYSIRTEHTDKRRFRAKSWDSCSPISGSREAEIIAGLEACLAEHQGEYVRLIGVDTKAKRRVLETIIQRPDESVSNGNGSRATSSPAPTPAYNGNTDRNSYGNASSKPELAATVINQVRSLLAQGYKIGTEHTDQRRFRAKSWESCSPITSTREADVLRSLEACLADHQGEYVRLLGIDTNAKRRVLETIIQRP</sequence>
<dbReference type="EMBL" id="CP073041">
    <property type="protein sequence ID" value="UXE61613.1"/>
    <property type="molecule type" value="Genomic_DNA"/>
</dbReference>
<dbReference type="PANTHER" id="PTHR43360">
    <property type="entry name" value="CARBON DIOXIDE CONCENTRATING MECHANISM PROTEIN CCMM"/>
    <property type="match status" value="1"/>
</dbReference>
<keyword evidence="11" id="KW-0862">Zinc</keyword>
<dbReference type="InterPro" id="IPR017156">
    <property type="entry name" value="CcmM"/>
</dbReference>
<dbReference type="SUPFAM" id="SSF55239">
    <property type="entry name" value="RuBisCO, small subunit"/>
    <property type="match status" value="4"/>
</dbReference>
<dbReference type="Gene3D" id="3.30.190.10">
    <property type="entry name" value="Ribulose bisphosphate carboxylase, small subunit"/>
    <property type="match status" value="4"/>
</dbReference>
<dbReference type="GO" id="GO:0015979">
    <property type="term" value="P:photosynthesis"/>
    <property type="evidence" value="ECO:0007669"/>
    <property type="project" value="UniProtKB-KW"/>
</dbReference>
<dbReference type="InterPro" id="IPR011004">
    <property type="entry name" value="Trimer_LpxA-like_sf"/>
</dbReference>
<feature type="compositionally biased region" description="Polar residues" evidence="12">
    <location>
        <begin position="542"/>
        <end position="574"/>
    </location>
</feature>
<dbReference type="CDD" id="cd00307">
    <property type="entry name" value="RuBisCO_small_like"/>
    <property type="match status" value="4"/>
</dbReference>
<feature type="domain" description="Ribulose bisphosphate carboxylase small subunit" evidence="13">
    <location>
        <begin position="446"/>
        <end position="539"/>
    </location>
</feature>
<evidence type="ECO:0000256" key="6">
    <source>
        <dbReference type="ARBA" id="ARBA00023636"/>
    </source>
</evidence>
<feature type="binding site" description="in other chain" evidence="11">
    <location>
        <position position="75"/>
    </location>
    <ligand>
        <name>Zn(2+)</name>
        <dbReference type="ChEBI" id="CHEBI:29105"/>
        <note>ligand shared between two neighboring subunits</note>
    </ligand>
</feature>
<evidence type="ECO:0000256" key="9">
    <source>
        <dbReference type="ARBA" id="ARBA00030397"/>
    </source>
</evidence>
<feature type="domain" description="Ribulose bisphosphate carboxylase small subunit" evidence="13">
    <location>
        <begin position="223"/>
        <end position="314"/>
    </location>
</feature>
<evidence type="ECO:0000256" key="5">
    <source>
        <dbReference type="ARBA" id="ARBA00023595"/>
    </source>
</evidence>
<evidence type="ECO:0000256" key="1">
    <source>
        <dbReference type="ARBA" id="ARBA00022531"/>
    </source>
</evidence>
<feature type="binding site" evidence="11">
    <location>
        <position position="102"/>
    </location>
    <ligand>
        <name>Zn(2+)</name>
        <dbReference type="ChEBI" id="CHEBI:29105"/>
        <note>ligand shared between two neighboring subunits</note>
    </ligand>
</feature>
<dbReference type="PIRSF" id="PIRSF037250">
    <property type="entry name" value="CcmM"/>
    <property type="match status" value="1"/>
</dbReference>
<protein>
    <recommendedName>
        <fullName evidence="6">Carboxysome assembly protein CcmM</fullName>
    </recommendedName>
    <alternativeName>
        <fullName evidence="9">Carbon dioxide concentrating mechanism protein CcmM</fullName>
    </alternativeName>
</protein>
<feature type="domain" description="Ribulose bisphosphate carboxylase small subunit" evidence="13">
    <location>
        <begin position="569"/>
        <end position="663"/>
    </location>
</feature>
<comment type="similarity">
    <text evidence="5">Belongs to the gamma-class carbonic anhydrase family.</text>
</comment>
<keyword evidence="8" id="KW-1283">Bacterial microcompartment</keyword>
<organism evidence="14">
    <name type="scientific">Woronichinia naegeliana WA131</name>
    <dbReference type="NCBI Taxonomy" id="2824559"/>
    <lineage>
        <taxon>Bacteria</taxon>
        <taxon>Bacillati</taxon>
        <taxon>Cyanobacteriota</taxon>
        <taxon>Cyanophyceae</taxon>
        <taxon>Synechococcales</taxon>
        <taxon>Coelosphaeriaceae</taxon>
        <taxon>Woronichinia</taxon>
    </lineage>
</organism>
<dbReference type="Proteomes" id="UP001065613">
    <property type="component" value="Chromosome"/>
</dbReference>
<dbReference type="PANTHER" id="PTHR43360:SF1">
    <property type="entry name" value="CARBOXYSOME ASSEMBLY PROTEIN CCMM"/>
    <property type="match status" value="1"/>
</dbReference>
<dbReference type="GO" id="GO:0015977">
    <property type="term" value="P:carbon fixation"/>
    <property type="evidence" value="ECO:0007669"/>
    <property type="project" value="UniProtKB-KW"/>
</dbReference>
<accession>A0A977KXB5</accession>
<evidence type="ECO:0000256" key="4">
    <source>
        <dbReference type="ARBA" id="ARBA00023587"/>
    </source>
</evidence>
<dbReference type="GO" id="GO:0043886">
    <property type="term" value="F:structural constituent of carboxysome shell"/>
    <property type="evidence" value="ECO:0007669"/>
    <property type="project" value="InterPro"/>
</dbReference>
<keyword evidence="7" id="KW-1282">Carboxysome</keyword>
<feature type="domain" description="Ribulose bisphosphate carboxylase small subunit" evidence="13">
    <location>
        <begin position="334"/>
        <end position="427"/>
    </location>
</feature>
<dbReference type="GO" id="GO:0046872">
    <property type="term" value="F:metal ion binding"/>
    <property type="evidence" value="ECO:0007669"/>
    <property type="project" value="UniProtKB-KW"/>
</dbReference>
<evidence type="ECO:0000256" key="8">
    <source>
        <dbReference type="ARBA" id="ARBA00024446"/>
    </source>
</evidence>
<dbReference type="KEGG" id="wna:KA717_01105"/>
<evidence type="ECO:0000256" key="10">
    <source>
        <dbReference type="PIRSR" id="PIRSR037250-50"/>
    </source>
</evidence>
<dbReference type="SMART" id="SM00961">
    <property type="entry name" value="RuBisCO_small"/>
    <property type="match status" value="4"/>
</dbReference>
<gene>
    <name evidence="14" type="ORF">KA717_01105</name>
</gene>
<dbReference type="Gene3D" id="2.160.10.10">
    <property type="entry name" value="Hexapeptide repeat proteins"/>
    <property type="match status" value="1"/>
</dbReference>